<dbReference type="RefSeq" id="WP_081741277.1">
    <property type="nucleotide sequence ID" value="NZ_BAIV01000014.1"/>
</dbReference>
<dbReference type="AlphaFoldDB" id="W4UUA0"/>
<feature type="signal peptide" evidence="1">
    <location>
        <begin position="1"/>
        <end position="20"/>
    </location>
</feature>
<evidence type="ECO:0000313" key="2">
    <source>
        <dbReference type="EMBL" id="GAE84198.1"/>
    </source>
</evidence>
<evidence type="ECO:0000313" key="3">
    <source>
        <dbReference type="Proteomes" id="UP000019131"/>
    </source>
</evidence>
<dbReference type="STRING" id="1445607.JCM10512_2527"/>
<protein>
    <submittedName>
        <fullName evidence="2">Uncharacterized protein</fullName>
    </submittedName>
</protein>
<keyword evidence="1" id="KW-0732">Signal</keyword>
<dbReference type="EMBL" id="BAIV01000014">
    <property type="protein sequence ID" value="GAE84198.1"/>
    <property type="molecule type" value="Genomic_DNA"/>
</dbReference>
<keyword evidence="3" id="KW-1185">Reference proteome</keyword>
<gene>
    <name evidence="2" type="ORF">JCM10512_2527</name>
</gene>
<evidence type="ECO:0000256" key="1">
    <source>
        <dbReference type="SAM" id="SignalP"/>
    </source>
</evidence>
<proteinExistence type="predicted"/>
<sequence length="136" mass="15592">MKLKTTLLIILSLTFRLGYAQENIIELPLTPEIGYGPFRMALKGVSANNEDKENPWLDTYLKISKLPQGLAEIKQGSIDAYMYQSVYQDYLQGNITKEWYEQLQKSWGWIPDTLQLSKTPLKTKVAFAMGKIRTVT</sequence>
<accession>W4UUA0</accession>
<dbReference type="Proteomes" id="UP000019131">
    <property type="component" value="Unassembled WGS sequence"/>
</dbReference>
<name>W4UUA0_9BACE</name>
<feature type="chain" id="PRO_5004851493" evidence="1">
    <location>
        <begin position="21"/>
        <end position="136"/>
    </location>
</feature>
<comment type="caution">
    <text evidence="2">The sequence shown here is derived from an EMBL/GenBank/DDBJ whole genome shotgun (WGS) entry which is preliminary data.</text>
</comment>
<organism evidence="2 3">
    <name type="scientific">Bacteroides reticulotermitis JCM 10512</name>
    <dbReference type="NCBI Taxonomy" id="1445607"/>
    <lineage>
        <taxon>Bacteria</taxon>
        <taxon>Pseudomonadati</taxon>
        <taxon>Bacteroidota</taxon>
        <taxon>Bacteroidia</taxon>
        <taxon>Bacteroidales</taxon>
        <taxon>Bacteroidaceae</taxon>
        <taxon>Bacteroides</taxon>
    </lineage>
</organism>
<reference evidence="2 3" key="1">
    <citation type="journal article" date="2014" name="Genome Announc.">
        <title>Draft Genome Sequence of Bacteroides reticulotermitis Strain JCM 10512T, Isolated from the Gut of a Termite.</title>
        <authorList>
            <person name="Yuki M."/>
            <person name="Oshima K."/>
            <person name="Suda W."/>
            <person name="Sakamoto M."/>
            <person name="Iida T."/>
            <person name="Hattori M."/>
            <person name="Ohkuma M."/>
        </authorList>
    </citation>
    <scope>NUCLEOTIDE SEQUENCE [LARGE SCALE GENOMIC DNA]</scope>
    <source>
        <strain evidence="2 3">JCM 10512</strain>
    </source>
</reference>